<reference evidence="1" key="2">
    <citation type="submission" date="2021-10" db="EMBL/GenBank/DDBJ databases">
        <title>Phylogenomics reveals ancestral predisposition of the termite-cultivated fungus Termitomyces towards a domesticated lifestyle.</title>
        <authorList>
            <person name="Auxier B."/>
            <person name="Grum-Grzhimaylo A."/>
            <person name="Cardenas M.E."/>
            <person name="Lodge J.D."/>
            <person name="Laessoe T."/>
            <person name="Pedersen O."/>
            <person name="Smith M.E."/>
            <person name="Kuyper T.W."/>
            <person name="Franco-Molano E.A."/>
            <person name="Baroni T.J."/>
            <person name="Aanen D.K."/>
        </authorList>
    </citation>
    <scope>NUCLEOTIDE SEQUENCE</scope>
    <source>
        <strain evidence="1">AP01</strain>
        <tissue evidence="1">Mycelium</tissue>
    </source>
</reference>
<dbReference type="Proteomes" id="UP000775547">
    <property type="component" value="Unassembled WGS sequence"/>
</dbReference>
<keyword evidence="2" id="KW-1185">Reference proteome</keyword>
<evidence type="ECO:0000313" key="2">
    <source>
        <dbReference type="Proteomes" id="UP000775547"/>
    </source>
</evidence>
<protein>
    <submittedName>
        <fullName evidence="1">Uncharacterized protein</fullName>
    </submittedName>
</protein>
<name>A0A9P7G3T5_9AGAR</name>
<accession>A0A9P7G3T5</accession>
<dbReference type="AlphaFoldDB" id="A0A9P7G3T5"/>
<dbReference type="EMBL" id="JABCKV010000882">
    <property type="protein sequence ID" value="KAG5640300.1"/>
    <property type="molecule type" value="Genomic_DNA"/>
</dbReference>
<organism evidence="1 2">
    <name type="scientific">Asterophora parasitica</name>
    <dbReference type="NCBI Taxonomy" id="117018"/>
    <lineage>
        <taxon>Eukaryota</taxon>
        <taxon>Fungi</taxon>
        <taxon>Dikarya</taxon>
        <taxon>Basidiomycota</taxon>
        <taxon>Agaricomycotina</taxon>
        <taxon>Agaricomycetes</taxon>
        <taxon>Agaricomycetidae</taxon>
        <taxon>Agaricales</taxon>
        <taxon>Tricholomatineae</taxon>
        <taxon>Lyophyllaceae</taxon>
        <taxon>Asterophora</taxon>
    </lineage>
</organism>
<proteinExistence type="predicted"/>
<dbReference type="OrthoDB" id="2874131at2759"/>
<evidence type="ECO:0000313" key="1">
    <source>
        <dbReference type="EMBL" id="KAG5640300.1"/>
    </source>
</evidence>
<reference evidence="1" key="1">
    <citation type="submission" date="2020-07" db="EMBL/GenBank/DDBJ databases">
        <authorList>
            <person name="Nieuwenhuis M."/>
            <person name="Van De Peppel L.J.J."/>
        </authorList>
    </citation>
    <scope>NUCLEOTIDE SEQUENCE</scope>
    <source>
        <strain evidence="1">AP01</strain>
        <tissue evidence="1">Mycelium</tissue>
    </source>
</reference>
<comment type="caution">
    <text evidence="1">The sequence shown here is derived from an EMBL/GenBank/DDBJ whole genome shotgun (WGS) entry which is preliminary data.</text>
</comment>
<sequence>MEADSLQIPLSIAAVVDGCNDPNLRCYAIWKNSQLIVIQAPAISASHLPESALEWSLEDRDSRHNRYRDDLEHLQTLIHTIEFGKTNWGYLVHHPIRGYEVVQKQRHLYKITCHTWTRLISRREITFFQLMPFSIWNGYWRGQEVDMLDSIMWGYLALQGLDLTYSVFGHVVDDEGLIVGIAFEPQIGRSSEYRDRALVYDALSRVQQRGLVFCGASYDNIHILNGKVRLINLASIWYFPDEKAREKFANQRHWEEMDTLFSDFRNGVEIVPDSGRARMEITLLPHSSPERPLTIKSVYNLFGDEDCAKFTQNISWLKRTFHTSMGLDVLRRRERALPANGMGRLASRKSKGMSRRSFHANSALLLYDSDANSEKPDVDYATALSVAVSSDPHRKFEFRPVIDPSSGDSFSSFIETIE</sequence>
<gene>
    <name evidence="1" type="ORF">DXG03_009327</name>
</gene>